<feature type="transmembrane region" description="Helical" evidence="10">
    <location>
        <begin position="20"/>
        <end position="38"/>
    </location>
</feature>
<evidence type="ECO:0000256" key="5">
    <source>
        <dbReference type="ARBA" id="ARBA00022989"/>
    </source>
</evidence>
<evidence type="ECO:0000256" key="9">
    <source>
        <dbReference type="ARBA" id="ARBA00023224"/>
    </source>
</evidence>
<sequence length="415" mass="46910">MPANNTIFDNTHQMHALTPYPITPIGSFMGVVLALLPLTSHIRKLGLGVWGFALWTASANLILFVNTILWHNNVENTAPVWCDISTKLQFGANFGMAASSSAVSLHLYKMTHRRVFLETQRQKRKTIAIELLVILVLPILLIALIVQPIRFQIMEEIGCVQVVYSYVAYITTYLPTILLGLPCLILAPLTMRTFQRHRKEMDEFLQSGQGITHSKYNRLMIMACLDVILVPTIIGVIVFNIVQGKNSPFNYPYVNWKNVHDGRAEFKLFTGLSFSSVLQTPASVWSASPGIPFEVKWNEWFHVFVAVIFFAIFGTTPEMQRKYRAALWFVTKHIGYKRVSGILHSNPNKHQRVLPHNIRRCGSSFLLETTIESSETLSIASEGVDEEINTQVDVLDDEISPESDDTHLQEQSPVL</sequence>
<dbReference type="PANTHER" id="PTHR28097">
    <property type="entry name" value="PHEROMONE A FACTOR RECEPTOR"/>
    <property type="match status" value="1"/>
</dbReference>
<evidence type="ECO:0000256" key="2">
    <source>
        <dbReference type="ARBA" id="ARBA00011085"/>
    </source>
</evidence>
<dbReference type="PRINTS" id="PR00899">
    <property type="entry name" value="GPCRSTE3"/>
</dbReference>
<dbReference type="AlphaFoldDB" id="A0A0H2R8N8"/>
<dbReference type="GO" id="GO:0000750">
    <property type="term" value="P:pheromone-dependent signal transduction involved in conjugation with cellular fusion"/>
    <property type="evidence" value="ECO:0007669"/>
    <property type="project" value="TreeGrafter"/>
</dbReference>
<keyword evidence="5 10" id="KW-1133">Transmembrane helix</keyword>
<evidence type="ECO:0000256" key="6">
    <source>
        <dbReference type="ARBA" id="ARBA00023040"/>
    </source>
</evidence>
<feature type="transmembrane region" description="Helical" evidence="10">
    <location>
        <begin position="128"/>
        <end position="146"/>
    </location>
</feature>
<dbReference type="InterPro" id="IPR001499">
    <property type="entry name" value="GPCR_STE3"/>
</dbReference>
<protein>
    <submittedName>
        <fullName evidence="11">STE3-domain-containing protein</fullName>
    </submittedName>
</protein>
<dbReference type="Pfam" id="PF02076">
    <property type="entry name" value="STE3"/>
    <property type="match status" value="1"/>
</dbReference>
<feature type="transmembrane region" description="Helical" evidence="10">
    <location>
        <begin position="45"/>
        <end position="70"/>
    </location>
</feature>
<gene>
    <name evidence="11" type="ORF">SCHPADRAFT_946556</name>
</gene>
<keyword evidence="12" id="KW-1185">Reference proteome</keyword>
<dbReference type="GO" id="GO:0004932">
    <property type="term" value="F:mating-type factor pheromone receptor activity"/>
    <property type="evidence" value="ECO:0007669"/>
    <property type="project" value="InterPro"/>
</dbReference>
<dbReference type="PANTHER" id="PTHR28097:SF1">
    <property type="entry name" value="PHEROMONE A FACTOR RECEPTOR"/>
    <property type="match status" value="1"/>
</dbReference>
<evidence type="ECO:0000313" key="12">
    <source>
        <dbReference type="Proteomes" id="UP000053477"/>
    </source>
</evidence>
<feature type="transmembrane region" description="Helical" evidence="10">
    <location>
        <begin position="166"/>
        <end position="189"/>
    </location>
</feature>
<comment type="similarity">
    <text evidence="2">Belongs to the G-protein coupled receptor 4 family.</text>
</comment>
<keyword evidence="3" id="KW-0589">Pheromone response</keyword>
<dbReference type="OrthoDB" id="2874149at2759"/>
<dbReference type="EMBL" id="KQ086259">
    <property type="protein sequence ID" value="KLO05873.1"/>
    <property type="molecule type" value="Genomic_DNA"/>
</dbReference>
<feature type="transmembrane region" description="Helical" evidence="10">
    <location>
        <begin position="90"/>
        <end position="108"/>
    </location>
</feature>
<evidence type="ECO:0000256" key="10">
    <source>
        <dbReference type="SAM" id="Phobius"/>
    </source>
</evidence>
<reference evidence="11 12" key="1">
    <citation type="submission" date="2015-04" db="EMBL/GenBank/DDBJ databases">
        <title>Complete genome sequence of Schizopora paradoxa KUC8140, a cosmopolitan wood degrader in East Asia.</title>
        <authorList>
            <consortium name="DOE Joint Genome Institute"/>
            <person name="Min B."/>
            <person name="Park H."/>
            <person name="Jang Y."/>
            <person name="Kim J.-J."/>
            <person name="Kim K.H."/>
            <person name="Pangilinan J."/>
            <person name="Lipzen A."/>
            <person name="Riley R."/>
            <person name="Grigoriev I.V."/>
            <person name="Spatafora J.W."/>
            <person name="Choi I.-G."/>
        </authorList>
    </citation>
    <scope>NUCLEOTIDE SEQUENCE [LARGE SCALE GENOMIC DNA]</scope>
    <source>
        <strain evidence="11 12">KUC8140</strain>
    </source>
</reference>
<dbReference type="Proteomes" id="UP000053477">
    <property type="component" value="Unassembled WGS sequence"/>
</dbReference>
<evidence type="ECO:0000313" key="11">
    <source>
        <dbReference type="EMBL" id="KLO05873.1"/>
    </source>
</evidence>
<feature type="transmembrane region" description="Helical" evidence="10">
    <location>
        <begin position="300"/>
        <end position="316"/>
    </location>
</feature>
<proteinExistence type="inferred from homology"/>
<organism evidence="11 12">
    <name type="scientific">Schizopora paradoxa</name>
    <dbReference type="NCBI Taxonomy" id="27342"/>
    <lineage>
        <taxon>Eukaryota</taxon>
        <taxon>Fungi</taxon>
        <taxon>Dikarya</taxon>
        <taxon>Basidiomycota</taxon>
        <taxon>Agaricomycotina</taxon>
        <taxon>Agaricomycetes</taxon>
        <taxon>Hymenochaetales</taxon>
        <taxon>Schizoporaceae</taxon>
        <taxon>Schizopora</taxon>
    </lineage>
</organism>
<evidence type="ECO:0000256" key="1">
    <source>
        <dbReference type="ARBA" id="ARBA00004141"/>
    </source>
</evidence>
<comment type="subcellular location">
    <subcellularLocation>
        <location evidence="1">Membrane</location>
        <topology evidence="1">Multi-pass membrane protein</topology>
    </subcellularLocation>
</comment>
<evidence type="ECO:0000256" key="3">
    <source>
        <dbReference type="ARBA" id="ARBA00022507"/>
    </source>
</evidence>
<feature type="transmembrane region" description="Helical" evidence="10">
    <location>
        <begin position="219"/>
        <end position="242"/>
    </location>
</feature>
<dbReference type="STRING" id="27342.A0A0H2R8N8"/>
<evidence type="ECO:0000256" key="4">
    <source>
        <dbReference type="ARBA" id="ARBA00022692"/>
    </source>
</evidence>
<keyword evidence="4 10" id="KW-0812">Transmembrane</keyword>
<dbReference type="InParanoid" id="A0A0H2R8N8"/>
<keyword evidence="8" id="KW-0675">Receptor</keyword>
<evidence type="ECO:0000256" key="8">
    <source>
        <dbReference type="ARBA" id="ARBA00023170"/>
    </source>
</evidence>
<evidence type="ECO:0000256" key="7">
    <source>
        <dbReference type="ARBA" id="ARBA00023136"/>
    </source>
</evidence>
<keyword evidence="6" id="KW-0297">G-protein coupled receptor</keyword>
<keyword evidence="7 10" id="KW-0472">Membrane</keyword>
<dbReference type="GO" id="GO:0005886">
    <property type="term" value="C:plasma membrane"/>
    <property type="evidence" value="ECO:0007669"/>
    <property type="project" value="TreeGrafter"/>
</dbReference>
<keyword evidence="9" id="KW-0807">Transducer</keyword>
<accession>A0A0H2R8N8</accession>
<name>A0A0H2R8N8_9AGAM</name>